<feature type="region of interest" description="Disordered" evidence="6">
    <location>
        <begin position="132"/>
        <end position="197"/>
    </location>
</feature>
<keyword evidence="2" id="KW-0479">Metal-binding</keyword>
<feature type="compositionally biased region" description="Low complexity" evidence="6">
    <location>
        <begin position="140"/>
        <end position="155"/>
    </location>
</feature>
<organism evidence="7 8">
    <name type="scientific">Byssochlamys spectabilis (strain No. 5 / NBRC 109023)</name>
    <name type="common">Paecilomyces variotii</name>
    <dbReference type="NCBI Taxonomy" id="1356009"/>
    <lineage>
        <taxon>Eukaryota</taxon>
        <taxon>Fungi</taxon>
        <taxon>Dikarya</taxon>
        <taxon>Ascomycota</taxon>
        <taxon>Pezizomycotina</taxon>
        <taxon>Eurotiomycetes</taxon>
        <taxon>Eurotiomycetidae</taxon>
        <taxon>Eurotiales</taxon>
        <taxon>Thermoascaceae</taxon>
        <taxon>Paecilomyces</taxon>
    </lineage>
</organism>
<evidence type="ECO:0000256" key="4">
    <source>
        <dbReference type="ARBA" id="ARBA00022833"/>
    </source>
</evidence>
<feature type="region of interest" description="Disordered" evidence="6">
    <location>
        <begin position="210"/>
        <end position="255"/>
    </location>
</feature>
<dbReference type="eggNOG" id="ENOG502S9DW">
    <property type="taxonomic scope" value="Eukaryota"/>
</dbReference>
<accession>V5I366</accession>
<feature type="compositionally biased region" description="Polar residues" evidence="6">
    <location>
        <begin position="16"/>
        <end position="26"/>
    </location>
</feature>
<dbReference type="EMBL" id="BAUL01000202">
    <property type="protein sequence ID" value="GAD97490.1"/>
    <property type="molecule type" value="Genomic_DNA"/>
</dbReference>
<name>V5I366_BYSSN</name>
<keyword evidence="4" id="KW-0862">Zinc</keyword>
<comment type="subcellular location">
    <subcellularLocation>
        <location evidence="1">Nucleus</location>
    </subcellularLocation>
</comment>
<dbReference type="GO" id="GO:0008270">
    <property type="term" value="F:zinc ion binding"/>
    <property type="evidence" value="ECO:0007669"/>
    <property type="project" value="UniProtKB-KW"/>
</dbReference>
<comment type="caution">
    <text evidence="7">The sequence shown here is derived from an EMBL/GenBank/DDBJ whole genome shotgun (WGS) entry which is preliminary data.</text>
</comment>
<evidence type="ECO:0000313" key="8">
    <source>
        <dbReference type="Proteomes" id="UP000018001"/>
    </source>
</evidence>
<evidence type="ECO:0000256" key="1">
    <source>
        <dbReference type="ARBA" id="ARBA00004123"/>
    </source>
</evidence>
<sequence>MADVRSLLRNELASRRGTSQAGSSRTRVNKKRKVDADDNIMRKKLRPAGSGAAQLPPDTEKVEPPSAEAFKDEEEEEEEVGVEPPPEDTELEGQDTSVSEIRRPSASAPDRNENAIDEDEWAAFEREVAAPTRLPQSTVPAAAAAPTISAAPMTTEEIAAQEKQENESMSRAREAEAEGEREDAARFLEEEFDEMDQLEERVRRLKQKREELRQKKAAEEQEAKAQGSAPSGEQAQEQESESDEDDDDWDDWRFR</sequence>
<dbReference type="PANTHER" id="PTHR13278">
    <property type="entry name" value="ZINC FINGER PROTEIN 830"/>
    <property type="match status" value="1"/>
</dbReference>
<dbReference type="HOGENOM" id="CLU_041821_2_0_1"/>
<dbReference type="GO" id="GO:0033260">
    <property type="term" value="P:nuclear DNA replication"/>
    <property type="evidence" value="ECO:0007669"/>
    <property type="project" value="TreeGrafter"/>
</dbReference>
<dbReference type="PANTHER" id="PTHR13278:SF0">
    <property type="entry name" value="ZINC FINGER PROTEIN 830"/>
    <property type="match status" value="1"/>
</dbReference>
<evidence type="ECO:0000256" key="6">
    <source>
        <dbReference type="SAM" id="MobiDB-lite"/>
    </source>
</evidence>
<feature type="region of interest" description="Disordered" evidence="6">
    <location>
        <begin position="1"/>
        <end position="116"/>
    </location>
</feature>
<keyword evidence="5" id="KW-0539">Nucleus</keyword>
<feature type="compositionally biased region" description="Acidic residues" evidence="6">
    <location>
        <begin position="71"/>
        <end position="93"/>
    </location>
</feature>
<keyword evidence="8" id="KW-1185">Reference proteome</keyword>
<dbReference type="OrthoDB" id="77607at2759"/>
<evidence type="ECO:0000256" key="3">
    <source>
        <dbReference type="ARBA" id="ARBA00022771"/>
    </source>
</evidence>
<dbReference type="GO" id="GO:0033314">
    <property type="term" value="P:mitotic DNA replication checkpoint signaling"/>
    <property type="evidence" value="ECO:0007669"/>
    <property type="project" value="TreeGrafter"/>
</dbReference>
<feature type="compositionally biased region" description="Basic and acidic residues" evidence="6">
    <location>
        <begin position="1"/>
        <end position="14"/>
    </location>
</feature>
<evidence type="ECO:0000256" key="5">
    <source>
        <dbReference type="ARBA" id="ARBA00023242"/>
    </source>
</evidence>
<dbReference type="GO" id="GO:0044773">
    <property type="term" value="P:mitotic DNA damage checkpoint signaling"/>
    <property type="evidence" value="ECO:0007669"/>
    <property type="project" value="TreeGrafter"/>
</dbReference>
<evidence type="ECO:0000256" key="2">
    <source>
        <dbReference type="ARBA" id="ARBA00022723"/>
    </source>
</evidence>
<reference evidence="8" key="1">
    <citation type="journal article" date="2014" name="Genome Announc.">
        <title>Draft genome sequence of the formaldehyde-resistant fungus Byssochlamys spectabilis No. 5 (anamorph Paecilomyces variotii No. 5) (NBRC109023).</title>
        <authorList>
            <person name="Oka T."/>
            <person name="Ekino K."/>
            <person name="Fukuda K."/>
            <person name="Nomura Y."/>
        </authorList>
    </citation>
    <scope>NUCLEOTIDE SEQUENCE [LARGE SCALE GENOMIC DNA]</scope>
    <source>
        <strain evidence="8">No. 5 / NBRC 109023</strain>
    </source>
</reference>
<dbReference type="InParanoid" id="V5I366"/>
<dbReference type="GO" id="GO:0003676">
    <property type="term" value="F:nucleic acid binding"/>
    <property type="evidence" value="ECO:0007669"/>
    <property type="project" value="InterPro"/>
</dbReference>
<protein>
    <submittedName>
        <fullName evidence="7">Uncharacterized protein</fullName>
    </submittedName>
</protein>
<evidence type="ECO:0000313" key="7">
    <source>
        <dbReference type="EMBL" id="GAD97490.1"/>
    </source>
</evidence>
<proteinExistence type="predicted"/>
<feature type="compositionally biased region" description="Basic and acidic residues" evidence="6">
    <location>
        <begin position="210"/>
        <end position="223"/>
    </location>
</feature>
<gene>
    <name evidence="7" type="ORF">PVAR5_6166</name>
</gene>
<dbReference type="GO" id="GO:0005681">
    <property type="term" value="C:spliceosomal complex"/>
    <property type="evidence" value="ECO:0007669"/>
    <property type="project" value="InterPro"/>
</dbReference>
<dbReference type="Proteomes" id="UP000018001">
    <property type="component" value="Unassembled WGS sequence"/>
</dbReference>
<dbReference type="InterPro" id="IPR040050">
    <property type="entry name" value="ZNF830-like"/>
</dbReference>
<feature type="compositionally biased region" description="Acidic residues" evidence="6">
    <location>
        <begin position="236"/>
        <end position="255"/>
    </location>
</feature>
<feature type="compositionally biased region" description="Basic and acidic residues" evidence="6">
    <location>
        <begin position="160"/>
        <end position="189"/>
    </location>
</feature>
<keyword evidence="3" id="KW-0863">Zinc-finger</keyword>
<dbReference type="AlphaFoldDB" id="V5I366"/>